<keyword evidence="7" id="KW-1185">Reference proteome</keyword>
<dbReference type="GO" id="GO:0004553">
    <property type="term" value="F:hydrolase activity, hydrolyzing O-glycosyl compounds"/>
    <property type="evidence" value="ECO:0007669"/>
    <property type="project" value="InterPro"/>
</dbReference>
<dbReference type="InterPro" id="IPR013783">
    <property type="entry name" value="Ig-like_fold"/>
</dbReference>
<dbReference type="InterPro" id="IPR012341">
    <property type="entry name" value="6hp_glycosidase-like_sf"/>
</dbReference>
<dbReference type="AlphaFoldDB" id="A0A0K8J7V2"/>
<dbReference type="InterPro" id="IPR001701">
    <property type="entry name" value="Glyco_hydro_9"/>
</dbReference>
<dbReference type="KEGG" id="hsd:SD1D_1887"/>
<evidence type="ECO:0000256" key="4">
    <source>
        <dbReference type="ARBA" id="ARBA00023326"/>
    </source>
</evidence>
<dbReference type="OrthoDB" id="9758662at2"/>
<dbReference type="Pfam" id="PF00942">
    <property type="entry name" value="CBM_3"/>
    <property type="match status" value="2"/>
</dbReference>
<evidence type="ECO:0000313" key="6">
    <source>
        <dbReference type="EMBL" id="CUH93427.1"/>
    </source>
</evidence>
<dbReference type="PROSITE" id="PS51172">
    <property type="entry name" value="CBM3"/>
    <property type="match status" value="2"/>
</dbReference>
<keyword evidence="2" id="KW-0119">Carbohydrate metabolism</keyword>
<proteinExistence type="predicted"/>
<dbReference type="SMART" id="SM01067">
    <property type="entry name" value="CBM_3"/>
    <property type="match status" value="2"/>
</dbReference>
<dbReference type="PANTHER" id="PTHR22298">
    <property type="entry name" value="ENDO-1,4-BETA-GLUCANASE"/>
    <property type="match status" value="1"/>
</dbReference>
<organism evidence="6 7">
    <name type="scientific">Herbinix luporum</name>
    <dbReference type="NCBI Taxonomy" id="1679721"/>
    <lineage>
        <taxon>Bacteria</taxon>
        <taxon>Bacillati</taxon>
        <taxon>Bacillota</taxon>
        <taxon>Clostridia</taxon>
        <taxon>Lachnospirales</taxon>
        <taxon>Lachnospiraceae</taxon>
        <taxon>Herbinix</taxon>
    </lineage>
</organism>
<feature type="domain" description="CBM3" evidence="5">
    <location>
        <begin position="537"/>
        <end position="698"/>
    </location>
</feature>
<dbReference type="Gene3D" id="2.60.40.710">
    <property type="entry name" value="Endoglucanase-like"/>
    <property type="match status" value="2"/>
</dbReference>
<dbReference type="InterPro" id="IPR001956">
    <property type="entry name" value="CBM3"/>
</dbReference>
<dbReference type="Pfam" id="PF00759">
    <property type="entry name" value="Glyco_hydro_9"/>
    <property type="match status" value="1"/>
</dbReference>
<dbReference type="Pfam" id="PF17957">
    <property type="entry name" value="Big_7"/>
    <property type="match status" value="1"/>
</dbReference>
<dbReference type="EMBL" id="LN879430">
    <property type="protein sequence ID" value="CUH93427.1"/>
    <property type="molecule type" value="Genomic_DNA"/>
</dbReference>
<keyword evidence="3" id="KW-0326">Glycosidase</keyword>
<dbReference type="SUPFAM" id="SSF48208">
    <property type="entry name" value="Six-hairpin glycosidases"/>
    <property type="match status" value="1"/>
</dbReference>
<dbReference type="InterPro" id="IPR008928">
    <property type="entry name" value="6-hairpin_glycosidase_sf"/>
</dbReference>
<evidence type="ECO:0000256" key="1">
    <source>
        <dbReference type="ARBA" id="ARBA00022801"/>
    </source>
</evidence>
<feature type="domain" description="CBM3" evidence="5">
    <location>
        <begin position="910"/>
        <end position="1065"/>
    </location>
</feature>
<protein>
    <recommendedName>
        <fullName evidence="5">CBM3 domain-containing protein</fullName>
    </recommendedName>
</protein>
<evidence type="ECO:0000259" key="5">
    <source>
        <dbReference type="PROSITE" id="PS51172"/>
    </source>
</evidence>
<dbReference type="RefSeq" id="WP_058258672.1">
    <property type="nucleotide sequence ID" value="NZ_LN879430.1"/>
</dbReference>
<dbReference type="InterPro" id="IPR036966">
    <property type="entry name" value="CBM3_sf"/>
</dbReference>
<dbReference type="GO" id="GO:0030248">
    <property type="term" value="F:cellulose binding"/>
    <property type="evidence" value="ECO:0007669"/>
    <property type="project" value="InterPro"/>
</dbReference>
<evidence type="ECO:0000256" key="2">
    <source>
        <dbReference type="ARBA" id="ARBA00023277"/>
    </source>
</evidence>
<dbReference type="Proteomes" id="UP000196053">
    <property type="component" value="Chromosome I"/>
</dbReference>
<keyword evidence="4" id="KW-0624">Polysaccharide degradation</keyword>
<reference evidence="7" key="1">
    <citation type="submission" date="2015-09" db="EMBL/GenBank/DDBJ databases">
        <authorList>
            <person name="Wibberg D."/>
        </authorList>
    </citation>
    <scope>NUCLEOTIDE SEQUENCE [LARGE SCALE GENOMIC DNA]</scope>
    <source>
        <strain evidence="7">SD1D</strain>
    </source>
</reference>
<dbReference type="InterPro" id="IPR008965">
    <property type="entry name" value="CBM2/CBM3_carb-bd_dom_sf"/>
</dbReference>
<dbReference type="Gene3D" id="1.50.10.10">
    <property type="match status" value="1"/>
</dbReference>
<dbReference type="GO" id="GO:0000272">
    <property type="term" value="P:polysaccharide catabolic process"/>
    <property type="evidence" value="ECO:0007669"/>
    <property type="project" value="UniProtKB-KW"/>
</dbReference>
<dbReference type="Gene3D" id="2.60.40.10">
    <property type="entry name" value="Immunoglobulins"/>
    <property type="match status" value="2"/>
</dbReference>
<dbReference type="SUPFAM" id="SSF49384">
    <property type="entry name" value="Carbohydrate-binding domain"/>
    <property type="match status" value="2"/>
</dbReference>
<gene>
    <name evidence="6" type="ORF">SD1D_1887</name>
</gene>
<evidence type="ECO:0000256" key="3">
    <source>
        <dbReference type="ARBA" id="ARBA00023295"/>
    </source>
</evidence>
<accession>A0A0K8J7V2</accession>
<evidence type="ECO:0000313" key="7">
    <source>
        <dbReference type="Proteomes" id="UP000196053"/>
    </source>
</evidence>
<sequence>MIRKIRKKFLTKSIVSMVLILGLILSPMKMTGNLQTAQAEEKYNYAKALQLSMYFYDANMCGEGISGGALSWRGDCHTEDKQIPLKPQDDKGYGTNLSAAFISANKDVLDPDGDGYVDLCGGFHDAGDHVQFGLPQSYSGSTLGWGYYEFRQAYIDIGEQDHIENILRKFNDYFLKCTFRDKDGKVVAFAYQVGDGTSDHTYWGPPEFQTTPRPAWFATSETPASDQCAGAAASLAINYLNFKGTDPDYAEECLDTAIALYEFAKENRGLGFSGGFYNSSFDEDEMSWAAVWLNIATGDMSYIDDITSVTADGVYTGYLSRIIETTDSTWQNIWVHSWDTVWGGVFAKLAPITNDPEHWYFFRWNLEYWSDVPHEDPNDTTYMAATPAGFKVINTWGSARYNTAAQLCALVYNKYKPHQGFVDWCKSQMDYILGDNPMDRCYLVGYAENSAKHPHHRASHGSLTNSMEDPVEQKHVLWGALVGGPDGEDYHVDSTTDYVYNEVTIDYNAGFVGALAALYLIYGEGQEPDPTVPIYQVDEMPFFVHGKIEQENNERTQLTIEVTNDTSCPPRKISTLKARYFFNITEMIEKGQSIEDVSVQVMYDQTLVVDGSAVKISDPFVWDEEAGIYYIELDWSGISFHGSRELQIALVPAQDSSYKFNWDPTNDPSREGLSKTKSMTGNIPLYVDDALVYGNEPKKTASVDIKLTKPTSGTVYDYTSSQTPITLEAQVESTETKVTKVEFYADNEKIGEDTTAPYTMTYLPKQSGSAIKRIALTAKALTEDGISASSNVVNLIVKFEEGQDEAFISITSPTEGTVLDLGTGSKSVNVIVEGSGAIDAITDIEVFANGVKIGEANDSICNAIYTAPTDRSLYTDGFLDVEFTAKATLITGEVISCDSVSIRVKYSADIGSSDLKMEVDGLGSASTNTISRKFTLTNTGNKNIDLADVAIRYYFTKDVSANLAFYCDHSGLELNSAPWYESVSDGIVGQFFTMDKAVEGADTYLEISFDGVTKPLAPGKKIECEIRIANSSWANFNQENDYSYNEPNHILLLVNDFVVSGVAPK</sequence>
<name>A0A0K8J7V2_9FIRM</name>
<keyword evidence="1" id="KW-0378">Hydrolase</keyword>